<organism evidence="2 3">
    <name type="scientific">Candidatus Nitrosarchaeum limnium BG20</name>
    <dbReference type="NCBI Taxonomy" id="859192"/>
    <lineage>
        <taxon>Archaea</taxon>
        <taxon>Nitrososphaerota</taxon>
        <taxon>Nitrososphaeria</taxon>
        <taxon>Nitrosopumilales</taxon>
        <taxon>Nitrosopumilaceae</taxon>
        <taxon>Nitrosarchaeum</taxon>
    </lineage>
</organism>
<keyword evidence="3" id="KW-1185">Reference proteome</keyword>
<dbReference type="GO" id="GO:0016879">
    <property type="term" value="F:ligase activity, forming carbon-nitrogen bonds"/>
    <property type="evidence" value="ECO:0007669"/>
    <property type="project" value="InterPro"/>
</dbReference>
<dbReference type="InterPro" id="IPR016185">
    <property type="entry name" value="PreATP-grasp_dom_sf"/>
</dbReference>
<dbReference type="InterPro" id="IPR010672">
    <property type="entry name" value="IMP_biosynth_PurP_N"/>
</dbReference>
<dbReference type="SUPFAM" id="SSF52440">
    <property type="entry name" value="PreATP-grasp domain"/>
    <property type="match status" value="1"/>
</dbReference>
<sequence length="64" mass="7293">MTTIATLGSHCALQVLKGAKDEGLKTILVCEKKREKIYRRFPFIDELILVNSFSEVLEKNINLL</sequence>
<evidence type="ECO:0000313" key="3">
    <source>
        <dbReference type="Proteomes" id="UP000014065"/>
    </source>
</evidence>
<dbReference type="GO" id="GO:0005524">
    <property type="term" value="F:ATP binding"/>
    <property type="evidence" value="ECO:0007669"/>
    <property type="project" value="InterPro"/>
</dbReference>
<dbReference type="InterPro" id="IPR023656">
    <property type="entry name" value="IMP_biosynth_PurP"/>
</dbReference>
<dbReference type="PATRIC" id="fig|859192.6.peg.299"/>
<accession>S2EQ44</accession>
<evidence type="ECO:0000259" key="1">
    <source>
        <dbReference type="Pfam" id="PF06849"/>
    </source>
</evidence>
<dbReference type="Pfam" id="PF06849">
    <property type="entry name" value="DUF1246"/>
    <property type="match status" value="1"/>
</dbReference>
<gene>
    <name evidence="2" type="ORF">BG20_I1143</name>
</gene>
<dbReference type="PANTHER" id="PTHR38147:SF2">
    <property type="entry name" value="5-FORMAMINOIMIDAZOLE-4-CARBOXAMIDE-1-(BETA)-D-RIBOFURANOSYL 5'-MONOPHOSPHATE SYNTHETASE"/>
    <property type="match status" value="1"/>
</dbReference>
<dbReference type="AlphaFoldDB" id="S2EQ44"/>
<evidence type="ECO:0000313" key="2">
    <source>
        <dbReference type="EMBL" id="EPA06542.1"/>
    </source>
</evidence>
<dbReference type="Gene3D" id="3.40.50.20">
    <property type="match status" value="1"/>
</dbReference>
<proteinExistence type="predicted"/>
<dbReference type="Proteomes" id="UP000014065">
    <property type="component" value="Unassembled WGS sequence"/>
</dbReference>
<feature type="domain" description="IMP biosynthesis enzyme PurP N-terminal" evidence="1">
    <location>
        <begin position="4"/>
        <end position="61"/>
    </location>
</feature>
<protein>
    <recommendedName>
        <fullName evidence="1">IMP biosynthesis enzyme PurP N-terminal domain-containing protein</fullName>
    </recommendedName>
</protein>
<dbReference type="GO" id="GO:0000287">
    <property type="term" value="F:magnesium ion binding"/>
    <property type="evidence" value="ECO:0007669"/>
    <property type="project" value="InterPro"/>
</dbReference>
<reference evidence="2 3" key="1">
    <citation type="journal article" date="2012" name="J. Bacteriol.">
        <title>Genome Sequence of "Candidatus Nitrosoarchaeum limnia" BG20, a Low-Salinity Ammonia-Oxidizing Archaeon from the San Francisco Bay Estuary.</title>
        <authorList>
            <person name="Mosier A.C."/>
            <person name="Allen E.E."/>
            <person name="Kim M."/>
            <person name="Ferriera S."/>
            <person name="Francis C.A."/>
        </authorList>
    </citation>
    <scope>NUCLEOTIDE SEQUENCE [LARGE SCALE GENOMIC DNA]</scope>
    <source>
        <strain evidence="2 3">BG20</strain>
    </source>
</reference>
<dbReference type="EMBL" id="AHJG01000035">
    <property type="protein sequence ID" value="EPA06542.1"/>
    <property type="molecule type" value="Genomic_DNA"/>
</dbReference>
<name>S2EQ44_9ARCH</name>
<dbReference type="GO" id="GO:0006188">
    <property type="term" value="P:IMP biosynthetic process"/>
    <property type="evidence" value="ECO:0007669"/>
    <property type="project" value="InterPro"/>
</dbReference>
<comment type="caution">
    <text evidence="2">The sequence shown here is derived from an EMBL/GenBank/DDBJ whole genome shotgun (WGS) entry which is preliminary data.</text>
</comment>
<dbReference type="PANTHER" id="PTHR38147">
    <property type="entry name" value="5-FORMAMINOIMIDAZOLE-4-CARBOXAMIDE-1-(BETA)-D-RIBOFURANOSYL 5'-MONOPHOSPHATE SYNTHETASE-RELATED"/>
    <property type="match status" value="1"/>
</dbReference>